<dbReference type="Gene3D" id="3.40.109.10">
    <property type="entry name" value="NADH Oxidase"/>
    <property type="match status" value="1"/>
</dbReference>
<accession>A0A4Y8WQ29</accession>
<dbReference type="InterPro" id="IPR000415">
    <property type="entry name" value="Nitroreductase-like"/>
</dbReference>
<keyword evidence="2" id="KW-0560">Oxidoreductase</keyword>
<sequence>MTLKELVEARQSDRKYDPSRTIEREVIERILECARLAPSGTNSQPWHFVVVDEPELRDKVASAVSSTLLGGMNKFAYSAPVLIVMVEEPANVEGKAGSILLRRHLPAYDLGIAASYITLAATEEGLGSCIMGWLNQRKLRKILGVPKRKNIPLVIALGYSLQEKRDKKRKPIEEIRSYNSYKE</sequence>
<comment type="caution">
    <text evidence="4">The sequence shown here is derived from an EMBL/GenBank/DDBJ whole genome shotgun (WGS) entry which is preliminary data.</text>
</comment>
<feature type="domain" description="Nitroreductase" evidence="3">
    <location>
        <begin position="8"/>
        <end position="159"/>
    </location>
</feature>
<protein>
    <submittedName>
        <fullName evidence="4">Nitroreductase</fullName>
    </submittedName>
</protein>
<dbReference type="RefSeq" id="WP_018358487.1">
    <property type="nucleotide sequence ID" value="NZ_CP197400.1"/>
</dbReference>
<gene>
    <name evidence="4" type="ORF">E4P47_04925</name>
</gene>
<dbReference type="AlphaFoldDB" id="A0A4Y8WQ29"/>
<dbReference type="Proteomes" id="UP000297225">
    <property type="component" value="Unassembled WGS sequence"/>
</dbReference>
<dbReference type="PANTHER" id="PTHR43673:SF10">
    <property type="entry name" value="NADH DEHYDROGENASE_NAD(P)H NITROREDUCTASE XCC3605-RELATED"/>
    <property type="match status" value="1"/>
</dbReference>
<dbReference type="SUPFAM" id="SSF55469">
    <property type="entry name" value="FMN-dependent nitroreductase-like"/>
    <property type="match status" value="1"/>
</dbReference>
<evidence type="ECO:0000313" key="5">
    <source>
        <dbReference type="Proteomes" id="UP000297225"/>
    </source>
</evidence>
<name>A0A4Y8WQ29_9PORP</name>
<dbReference type="InterPro" id="IPR029479">
    <property type="entry name" value="Nitroreductase"/>
</dbReference>
<comment type="similarity">
    <text evidence="1">Belongs to the nitroreductase family.</text>
</comment>
<dbReference type="EMBL" id="SPNC01000058">
    <property type="protein sequence ID" value="TFH95257.1"/>
    <property type="molecule type" value="Genomic_DNA"/>
</dbReference>
<evidence type="ECO:0000256" key="1">
    <source>
        <dbReference type="ARBA" id="ARBA00007118"/>
    </source>
</evidence>
<reference evidence="4 5" key="1">
    <citation type="submission" date="2019-03" db="EMBL/GenBank/DDBJ databases">
        <title>Porphyromonas levii Isolated from the Uterus of Dairy Cows.</title>
        <authorList>
            <person name="Francis A.M."/>
        </authorList>
    </citation>
    <scope>NUCLEOTIDE SEQUENCE [LARGE SCALE GENOMIC DNA]</scope>
    <source>
        <strain evidence="4 5">AF5678</strain>
    </source>
</reference>
<organism evidence="4 5">
    <name type="scientific">Porphyromonas levii</name>
    <dbReference type="NCBI Taxonomy" id="28114"/>
    <lineage>
        <taxon>Bacteria</taxon>
        <taxon>Pseudomonadati</taxon>
        <taxon>Bacteroidota</taxon>
        <taxon>Bacteroidia</taxon>
        <taxon>Bacteroidales</taxon>
        <taxon>Porphyromonadaceae</taxon>
        <taxon>Porphyromonas</taxon>
    </lineage>
</organism>
<dbReference type="PANTHER" id="PTHR43673">
    <property type="entry name" value="NAD(P)H NITROREDUCTASE YDGI-RELATED"/>
    <property type="match status" value="1"/>
</dbReference>
<dbReference type="Pfam" id="PF00881">
    <property type="entry name" value="Nitroreductase"/>
    <property type="match status" value="1"/>
</dbReference>
<evidence type="ECO:0000256" key="2">
    <source>
        <dbReference type="ARBA" id="ARBA00023002"/>
    </source>
</evidence>
<dbReference type="STRING" id="1122973.GCA_000379925_01244"/>
<proteinExistence type="inferred from homology"/>
<dbReference type="OrthoDB" id="9809288at2"/>
<dbReference type="GeneID" id="66797614"/>
<evidence type="ECO:0000313" key="4">
    <source>
        <dbReference type="EMBL" id="TFH95257.1"/>
    </source>
</evidence>
<keyword evidence="5" id="KW-1185">Reference proteome</keyword>
<evidence type="ECO:0000259" key="3">
    <source>
        <dbReference type="Pfam" id="PF00881"/>
    </source>
</evidence>
<dbReference type="GO" id="GO:0016491">
    <property type="term" value="F:oxidoreductase activity"/>
    <property type="evidence" value="ECO:0007669"/>
    <property type="project" value="UniProtKB-KW"/>
</dbReference>